<accession>A0ABV5ILR3</accession>
<dbReference type="RefSeq" id="WP_189652196.1">
    <property type="nucleotide sequence ID" value="NZ_BMRC01000025.1"/>
</dbReference>
<evidence type="ECO:0000259" key="4">
    <source>
        <dbReference type="PROSITE" id="PS51755"/>
    </source>
</evidence>
<dbReference type="SUPFAM" id="SSF46894">
    <property type="entry name" value="C-terminal effector domain of the bipartite response regulators"/>
    <property type="match status" value="1"/>
</dbReference>
<dbReference type="InterPro" id="IPR011990">
    <property type="entry name" value="TPR-like_helical_dom_sf"/>
</dbReference>
<comment type="caution">
    <text evidence="5">The sequence shown here is derived from an EMBL/GenBank/DDBJ whole genome shotgun (WGS) entry which is preliminary data.</text>
</comment>
<dbReference type="InterPro" id="IPR016032">
    <property type="entry name" value="Sig_transdc_resp-reg_C-effctor"/>
</dbReference>
<dbReference type="InterPro" id="IPR001867">
    <property type="entry name" value="OmpR/PhoB-type_DNA-bd"/>
</dbReference>
<dbReference type="SMART" id="SM00028">
    <property type="entry name" value="TPR"/>
    <property type="match status" value="1"/>
</dbReference>
<evidence type="ECO:0000313" key="6">
    <source>
        <dbReference type="Proteomes" id="UP001589647"/>
    </source>
</evidence>
<protein>
    <submittedName>
        <fullName evidence="5">BTAD domain-containing putative transcriptional regulator</fullName>
    </submittedName>
</protein>
<dbReference type="SUPFAM" id="SSF52540">
    <property type="entry name" value="P-loop containing nucleoside triphosphate hydrolases"/>
    <property type="match status" value="1"/>
</dbReference>
<evidence type="ECO:0000256" key="3">
    <source>
        <dbReference type="PROSITE-ProRule" id="PRU01091"/>
    </source>
</evidence>
<dbReference type="Gene3D" id="1.10.10.10">
    <property type="entry name" value="Winged helix-like DNA-binding domain superfamily/Winged helix DNA-binding domain"/>
    <property type="match status" value="1"/>
</dbReference>
<feature type="domain" description="OmpR/PhoB-type" evidence="4">
    <location>
        <begin position="1"/>
        <end position="91"/>
    </location>
</feature>
<dbReference type="PANTHER" id="PTHR47691">
    <property type="entry name" value="REGULATOR-RELATED"/>
    <property type="match status" value="1"/>
</dbReference>
<dbReference type="SUPFAM" id="SSF48452">
    <property type="entry name" value="TPR-like"/>
    <property type="match status" value="2"/>
</dbReference>
<dbReference type="InterPro" id="IPR019734">
    <property type="entry name" value="TPR_rpt"/>
</dbReference>
<evidence type="ECO:0000256" key="2">
    <source>
        <dbReference type="ARBA" id="ARBA00023125"/>
    </source>
</evidence>
<dbReference type="SMART" id="SM01043">
    <property type="entry name" value="BTAD"/>
    <property type="match status" value="1"/>
</dbReference>
<name>A0ABV5ILR3_9ACTN</name>
<sequence>MRIEVLGPVLAYADDGAPIDLGGTRVRALLARLALAGNEVVSVDSLLGGLWGDDSSGGTVNALHALVHRLRKALAEAGTVETVAGGYRLRLRAEDVDAARFEELAGRGGRELAAGDAGQAASLLDDALALWRGDALADVRDIPFAGTAGTRLDELRVGAAEDRFEAELRLGHHGRILADLEAAAASRPLRERLAGLRMRALHAAGRRSDALAVYDQVRDTLAEELGVDPSEELRETHLAVLRGELDVPETGRIRPQAVRGRLPAQLTSFVSREAELRLLAGSLEASRLVTVVGPGGVGKTRLAVQAASRYRAHRRGRVWLVSLAAVGTADGLVEAVLGVLNVAGAQPAGTPLERVVNLLAGGEGLLLLDNCEQISAAVAEFAGQLLERRPDLTVLATSREPLEVMGETLCRLGPLDLPPAHAGPERASASAAVRLFLDRAAAVQPGFVLDGTTVAPVVDIVRRLDGLPLALELAAARLRTMSAERIARRLDDRFRLLSTGNRTAQPRQQTLHAVIEWSWDLLTAHERTLAARMSIFPARTGIAVIEAVCADPDGTLPPDEVVYLLDSLVDKSIVERDGDTYRMLETIRAHAAGKLRLSGEGDAVLRGLTRYFAGLAEEHEPLLRSGGQARSLRLFQAEYDNLTFALRTAIDDGDAPAAARILAPLYWYWVMHRYDARAEAYVAKVAEFGAALPADDRAAFTAIHAVGVAGGPIDDPGRLRALIDDCARTGALRRHPMLLTIVVVMAAVSGLDDLLDQEILRVRGGSDRWATACTFMIEAIRHRERGDRTRSATALTTALRLFEEVGDRWWAAKALYGLAHIHAIAGDHAQAIAAYEDSLAIATDLGSQDEVSTRLGLATERMRAGDLTGARHDIDTAGRAAGPRGQPVLEIEVLGVLAEWHRRSGEVVRADQELDRMETLLRKLPLSPQAVDNRLFPARMANLLTAGDAVRARELLPRAVSAAQAIMDAPAAAQLLARLLFLEDDPAGAATALGLSQAIRGAFDHGDTELRRLADVLMDLLGRTGYATAYRRGADLTPHEATDRLAKLRADGGIAGKSTCR</sequence>
<dbReference type="InterPro" id="IPR036388">
    <property type="entry name" value="WH-like_DNA-bd_sf"/>
</dbReference>
<organism evidence="5 6">
    <name type="scientific">Nonomuraea spiralis</name>
    <dbReference type="NCBI Taxonomy" id="46182"/>
    <lineage>
        <taxon>Bacteria</taxon>
        <taxon>Bacillati</taxon>
        <taxon>Actinomycetota</taxon>
        <taxon>Actinomycetes</taxon>
        <taxon>Streptosporangiales</taxon>
        <taxon>Streptosporangiaceae</taxon>
        <taxon>Nonomuraea</taxon>
    </lineage>
</organism>
<dbReference type="Gene3D" id="3.40.50.300">
    <property type="entry name" value="P-loop containing nucleotide triphosphate hydrolases"/>
    <property type="match status" value="1"/>
</dbReference>
<gene>
    <name evidence="5" type="ORF">ACFFV7_30140</name>
</gene>
<dbReference type="SMART" id="SM00862">
    <property type="entry name" value="Trans_reg_C"/>
    <property type="match status" value="1"/>
</dbReference>
<keyword evidence="2 3" id="KW-0238">DNA-binding</keyword>
<dbReference type="Gene3D" id="1.25.40.10">
    <property type="entry name" value="Tetratricopeptide repeat domain"/>
    <property type="match status" value="2"/>
</dbReference>
<dbReference type="PANTHER" id="PTHR47691:SF3">
    <property type="entry name" value="HTH-TYPE TRANSCRIPTIONAL REGULATOR RV0890C-RELATED"/>
    <property type="match status" value="1"/>
</dbReference>
<dbReference type="CDD" id="cd15831">
    <property type="entry name" value="BTAD"/>
    <property type="match status" value="1"/>
</dbReference>
<keyword evidence="6" id="KW-1185">Reference proteome</keyword>
<dbReference type="PRINTS" id="PR00364">
    <property type="entry name" value="DISEASERSIST"/>
</dbReference>
<dbReference type="Pfam" id="PF13424">
    <property type="entry name" value="TPR_12"/>
    <property type="match status" value="1"/>
</dbReference>
<evidence type="ECO:0000313" key="5">
    <source>
        <dbReference type="EMBL" id="MFB9205487.1"/>
    </source>
</evidence>
<dbReference type="Pfam" id="PF03704">
    <property type="entry name" value="BTAD"/>
    <property type="match status" value="1"/>
</dbReference>
<evidence type="ECO:0000256" key="1">
    <source>
        <dbReference type="ARBA" id="ARBA00005820"/>
    </source>
</evidence>
<feature type="DNA-binding region" description="OmpR/PhoB-type" evidence="3">
    <location>
        <begin position="1"/>
        <end position="91"/>
    </location>
</feature>
<reference evidence="5 6" key="1">
    <citation type="submission" date="2024-09" db="EMBL/GenBank/DDBJ databases">
        <authorList>
            <person name="Sun Q."/>
            <person name="Mori K."/>
        </authorList>
    </citation>
    <scope>NUCLEOTIDE SEQUENCE [LARGE SCALE GENOMIC DNA]</scope>
    <source>
        <strain evidence="5 6">CCM 3426</strain>
    </source>
</reference>
<dbReference type="Proteomes" id="UP001589647">
    <property type="component" value="Unassembled WGS sequence"/>
</dbReference>
<dbReference type="InterPro" id="IPR027417">
    <property type="entry name" value="P-loop_NTPase"/>
</dbReference>
<dbReference type="Pfam" id="PF00486">
    <property type="entry name" value="Trans_reg_C"/>
    <property type="match status" value="1"/>
</dbReference>
<comment type="similarity">
    <text evidence="1">Belongs to the AfsR/DnrI/RedD regulatory family.</text>
</comment>
<proteinExistence type="inferred from homology"/>
<dbReference type="InterPro" id="IPR005158">
    <property type="entry name" value="BTAD"/>
</dbReference>
<dbReference type="EMBL" id="JBHMEI010000029">
    <property type="protein sequence ID" value="MFB9205487.1"/>
    <property type="molecule type" value="Genomic_DNA"/>
</dbReference>
<dbReference type="PROSITE" id="PS51755">
    <property type="entry name" value="OMPR_PHOB"/>
    <property type="match status" value="1"/>
</dbReference>